<protein>
    <submittedName>
        <fullName evidence="2">Uncharacterized protein</fullName>
    </submittedName>
</protein>
<evidence type="ECO:0000313" key="2">
    <source>
        <dbReference type="EMBL" id="CAG7825992.1"/>
    </source>
</evidence>
<feature type="signal peptide" evidence="1">
    <location>
        <begin position="1"/>
        <end position="21"/>
    </location>
</feature>
<evidence type="ECO:0000256" key="1">
    <source>
        <dbReference type="SAM" id="SignalP"/>
    </source>
</evidence>
<feature type="chain" id="PRO_5035237355" evidence="1">
    <location>
        <begin position="22"/>
        <end position="181"/>
    </location>
</feature>
<reference evidence="2" key="1">
    <citation type="submission" date="2021-06" db="EMBL/GenBank/DDBJ databases">
        <authorList>
            <person name="Hodson N. C."/>
            <person name="Mongue J. A."/>
            <person name="Jaron S. K."/>
        </authorList>
    </citation>
    <scope>NUCLEOTIDE SEQUENCE</scope>
</reference>
<accession>A0A8J2KZ31</accession>
<dbReference type="AlphaFoldDB" id="A0A8J2KZ31"/>
<evidence type="ECO:0000313" key="3">
    <source>
        <dbReference type="Proteomes" id="UP000708208"/>
    </source>
</evidence>
<proteinExistence type="predicted"/>
<organism evidence="2 3">
    <name type="scientific">Allacma fusca</name>
    <dbReference type="NCBI Taxonomy" id="39272"/>
    <lineage>
        <taxon>Eukaryota</taxon>
        <taxon>Metazoa</taxon>
        <taxon>Ecdysozoa</taxon>
        <taxon>Arthropoda</taxon>
        <taxon>Hexapoda</taxon>
        <taxon>Collembola</taxon>
        <taxon>Symphypleona</taxon>
        <taxon>Sminthuridae</taxon>
        <taxon>Allacma</taxon>
    </lineage>
</organism>
<name>A0A8J2KZ31_9HEXA</name>
<keyword evidence="3" id="KW-1185">Reference proteome</keyword>
<comment type="caution">
    <text evidence="2">The sequence shown here is derived from an EMBL/GenBank/DDBJ whole genome shotgun (WGS) entry which is preliminary data.</text>
</comment>
<keyword evidence="1" id="KW-0732">Signal</keyword>
<dbReference type="Proteomes" id="UP000708208">
    <property type="component" value="Unassembled WGS sequence"/>
</dbReference>
<dbReference type="OrthoDB" id="8275064at2759"/>
<dbReference type="EMBL" id="CAJVCH010538181">
    <property type="protein sequence ID" value="CAG7825992.1"/>
    <property type="molecule type" value="Genomic_DNA"/>
</dbReference>
<gene>
    <name evidence="2" type="ORF">AFUS01_LOCUS36066</name>
</gene>
<sequence length="181" mass="19736">MIGKSLLYFAAAALFVQLVSSENLTEKETEWRQELRQAQAGAAQQLQTNLLTVLNGLAESAANRGANVTRAIHTLTQAVVKNTFDLAGVVAYMPRLMLLDLPTQFVEVLQLARRNQLSMPNDVNSAIDTVTALANQAQDSRISENVFGPIIRFLPNMLNGMQTFLQTIIGNVFGFLGVTGV</sequence>